<sequence>MAYELKYGRYRDPFPLLTMDAIDLVKLRRECAHLPSEVVDKVICHEAGKDSANKYSEGPNPTVGATERRTRHVKIHFETKNTPSIFLSTYEEFNPIIGIEAWDVMGAPIPGHGKLDVSVKKDPKKVCKRCRKKKHQIKCKKCFLASIKNDSTMKKWGIPRGVVDDGAWKPDPSRFPSITTISDESVNPHPPFRSIVPTKCSFRIHVTRREESHRSLPRVCSRGNFSLGVSAFLSMNGKIHMERPYLWKNAETTT</sequence>
<keyword evidence="2" id="KW-1185">Reference proteome</keyword>
<proteinExistence type="predicted"/>
<dbReference type="EMBL" id="MU005773">
    <property type="protein sequence ID" value="KAF2707672.1"/>
    <property type="molecule type" value="Genomic_DNA"/>
</dbReference>
<gene>
    <name evidence="1" type="ORF">K504DRAFT_40798</name>
</gene>
<protein>
    <submittedName>
        <fullName evidence="1">Uncharacterized protein</fullName>
    </submittedName>
</protein>
<reference evidence="1" key="1">
    <citation type="journal article" date="2020" name="Stud. Mycol.">
        <title>101 Dothideomycetes genomes: a test case for predicting lifestyles and emergence of pathogens.</title>
        <authorList>
            <person name="Haridas S."/>
            <person name="Albert R."/>
            <person name="Binder M."/>
            <person name="Bloem J."/>
            <person name="Labutti K."/>
            <person name="Salamov A."/>
            <person name="Andreopoulos B."/>
            <person name="Baker S."/>
            <person name="Barry K."/>
            <person name="Bills G."/>
            <person name="Bluhm B."/>
            <person name="Cannon C."/>
            <person name="Castanera R."/>
            <person name="Culley D."/>
            <person name="Daum C."/>
            <person name="Ezra D."/>
            <person name="Gonzalez J."/>
            <person name="Henrissat B."/>
            <person name="Kuo A."/>
            <person name="Liang C."/>
            <person name="Lipzen A."/>
            <person name="Lutzoni F."/>
            <person name="Magnuson J."/>
            <person name="Mondo S."/>
            <person name="Nolan M."/>
            <person name="Ohm R."/>
            <person name="Pangilinan J."/>
            <person name="Park H.-J."/>
            <person name="Ramirez L."/>
            <person name="Alfaro M."/>
            <person name="Sun H."/>
            <person name="Tritt A."/>
            <person name="Yoshinaga Y."/>
            <person name="Zwiers L.-H."/>
            <person name="Turgeon B."/>
            <person name="Goodwin S."/>
            <person name="Spatafora J."/>
            <person name="Crous P."/>
            <person name="Grigoriev I."/>
        </authorList>
    </citation>
    <scope>NUCLEOTIDE SEQUENCE</scope>
    <source>
        <strain evidence="1">CBS 279.74</strain>
    </source>
</reference>
<evidence type="ECO:0000313" key="2">
    <source>
        <dbReference type="Proteomes" id="UP000799428"/>
    </source>
</evidence>
<accession>A0A6G1K5D4</accession>
<dbReference type="Proteomes" id="UP000799428">
    <property type="component" value="Unassembled WGS sequence"/>
</dbReference>
<organism evidence="1 2">
    <name type="scientific">Pleomassaria siparia CBS 279.74</name>
    <dbReference type="NCBI Taxonomy" id="1314801"/>
    <lineage>
        <taxon>Eukaryota</taxon>
        <taxon>Fungi</taxon>
        <taxon>Dikarya</taxon>
        <taxon>Ascomycota</taxon>
        <taxon>Pezizomycotina</taxon>
        <taxon>Dothideomycetes</taxon>
        <taxon>Pleosporomycetidae</taxon>
        <taxon>Pleosporales</taxon>
        <taxon>Pleomassariaceae</taxon>
        <taxon>Pleomassaria</taxon>
    </lineage>
</organism>
<evidence type="ECO:0000313" key="1">
    <source>
        <dbReference type="EMBL" id="KAF2707672.1"/>
    </source>
</evidence>
<name>A0A6G1K5D4_9PLEO</name>
<dbReference type="AlphaFoldDB" id="A0A6G1K5D4"/>